<feature type="binding site" evidence="7">
    <location>
        <begin position="316"/>
        <end position="321"/>
    </location>
    <ligand>
        <name>FAD</name>
        <dbReference type="ChEBI" id="CHEBI:57692"/>
    </ligand>
</feature>
<feature type="binding site" evidence="7">
    <location>
        <position position="317"/>
    </location>
    <ligand>
        <name>D-dopa</name>
        <dbReference type="ChEBI" id="CHEBI:149689"/>
    </ligand>
</feature>
<proteinExistence type="inferred from homology"/>
<dbReference type="GO" id="GO:0005782">
    <property type="term" value="C:peroxisomal matrix"/>
    <property type="evidence" value="ECO:0007669"/>
    <property type="project" value="UniProtKB-SubCell"/>
</dbReference>
<evidence type="ECO:0000256" key="6">
    <source>
        <dbReference type="ARBA" id="ARBA00023002"/>
    </source>
</evidence>
<gene>
    <name evidence="9" type="ORF">RDWZM_010390</name>
</gene>
<sequence length="327" mass="36369">METTSVRDNHSFGPSKIAIVGGGIIGVCTSLALQDQYPHSTITLYSDRWTPQTTGNVSAGLIFPYSIGPKTDPNLLDRLLGDTMLFFQKLISDPLSGEIGVSLLTTYELNESTHTTIPSFPNVLDIRQLTENELTRIRGNNERLRSGLKCTTYIAEPTLLLPYLMERFKCKGGIMVTQKISALNQLTVINDLVVNCTGIGSRYLHDVQDQRIHSLRGQVARIRAPWIRHAILAGLNYIIPNRDCVIIGGTKQAHDYCMEARDSDMKDIIDGCALLNPSIRKAEIIDRSADLRPFRDSIRLERDPNYDRIIHNYGHGGSGVTLCWGSA</sequence>
<dbReference type="InterPro" id="IPR006181">
    <property type="entry name" value="D-amino_acid_oxidase_CS"/>
</dbReference>
<evidence type="ECO:0000313" key="10">
    <source>
        <dbReference type="Proteomes" id="UP001142055"/>
    </source>
</evidence>
<dbReference type="OMA" id="TDPTRHM"/>
<evidence type="ECO:0000256" key="3">
    <source>
        <dbReference type="ARBA" id="ARBA00006730"/>
    </source>
</evidence>
<dbReference type="AlphaFoldDB" id="A0A9Q0RJ01"/>
<keyword evidence="10" id="KW-1185">Reference proteome</keyword>
<evidence type="ECO:0000259" key="8">
    <source>
        <dbReference type="Pfam" id="PF01266"/>
    </source>
</evidence>
<comment type="subcellular location">
    <subcellularLocation>
        <location evidence="2">Peroxisome matrix</location>
    </subcellularLocation>
</comment>
<dbReference type="InterPro" id="IPR006076">
    <property type="entry name" value="FAD-dep_OxRdtase"/>
</dbReference>
<accession>A0A9Q0RJ01</accession>
<organism evidence="9 10">
    <name type="scientific">Blomia tropicalis</name>
    <name type="common">Mite</name>
    <dbReference type="NCBI Taxonomy" id="40697"/>
    <lineage>
        <taxon>Eukaryota</taxon>
        <taxon>Metazoa</taxon>
        <taxon>Ecdysozoa</taxon>
        <taxon>Arthropoda</taxon>
        <taxon>Chelicerata</taxon>
        <taxon>Arachnida</taxon>
        <taxon>Acari</taxon>
        <taxon>Acariformes</taxon>
        <taxon>Sarcoptiformes</taxon>
        <taxon>Astigmata</taxon>
        <taxon>Glycyphagoidea</taxon>
        <taxon>Echimyopodidae</taxon>
        <taxon>Blomia</taxon>
    </lineage>
</organism>
<dbReference type="GO" id="GO:0019478">
    <property type="term" value="P:D-amino acid catabolic process"/>
    <property type="evidence" value="ECO:0007669"/>
    <property type="project" value="TreeGrafter"/>
</dbReference>
<dbReference type="SUPFAM" id="SSF54373">
    <property type="entry name" value="FAD-linked reductases, C-terminal domain"/>
    <property type="match status" value="1"/>
</dbReference>
<dbReference type="Gene3D" id="3.40.50.720">
    <property type="entry name" value="NAD(P)-binding Rossmann-like Domain"/>
    <property type="match status" value="1"/>
</dbReference>
<protein>
    <recommendedName>
        <fullName evidence="8">FAD dependent oxidoreductase domain-containing protein</fullName>
    </recommendedName>
</protein>
<feature type="binding site" evidence="7">
    <location>
        <position position="292"/>
    </location>
    <ligand>
        <name>D-dopa</name>
        <dbReference type="ChEBI" id="CHEBI:149689"/>
    </ligand>
</feature>
<evidence type="ECO:0000256" key="2">
    <source>
        <dbReference type="ARBA" id="ARBA00004253"/>
    </source>
</evidence>
<dbReference type="EMBL" id="JAPWDV010000004">
    <property type="protein sequence ID" value="KAJ6215890.1"/>
    <property type="molecule type" value="Genomic_DNA"/>
</dbReference>
<dbReference type="GO" id="GO:0071949">
    <property type="term" value="F:FAD binding"/>
    <property type="evidence" value="ECO:0007669"/>
    <property type="project" value="InterPro"/>
</dbReference>
<dbReference type="Gene3D" id="3.30.9.10">
    <property type="entry name" value="D-Amino Acid Oxidase, subunit A, domain 2"/>
    <property type="match status" value="1"/>
</dbReference>
<feature type="binding site" evidence="7">
    <location>
        <position position="197"/>
    </location>
    <ligand>
        <name>FAD</name>
        <dbReference type="ChEBI" id="CHEBI:57692"/>
    </ligand>
</feature>
<comment type="similarity">
    <text evidence="3">Belongs to the DAMOX/DASOX family.</text>
</comment>
<dbReference type="Pfam" id="PF01266">
    <property type="entry name" value="DAO"/>
    <property type="match status" value="1"/>
</dbReference>
<keyword evidence="4" id="KW-0285">Flavoprotein</keyword>
<evidence type="ECO:0000256" key="4">
    <source>
        <dbReference type="ARBA" id="ARBA00022630"/>
    </source>
</evidence>
<reference evidence="9" key="1">
    <citation type="submission" date="2022-12" db="EMBL/GenBank/DDBJ databases">
        <title>Genome assemblies of Blomia tropicalis.</title>
        <authorList>
            <person name="Cui Y."/>
        </authorList>
    </citation>
    <scope>NUCLEOTIDE SEQUENCE</scope>
    <source>
        <tissue evidence="9">Adult mites</tissue>
    </source>
</reference>
<feature type="binding site" evidence="7">
    <location>
        <begin position="47"/>
        <end position="48"/>
    </location>
    <ligand>
        <name>FAD</name>
        <dbReference type="ChEBI" id="CHEBI:57692"/>
    </ligand>
</feature>
<comment type="caution">
    <text evidence="9">The sequence shown here is derived from an EMBL/GenBank/DDBJ whole genome shotgun (WGS) entry which is preliminary data.</text>
</comment>
<dbReference type="SUPFAM" id="SSF51971">
    <property type="entry name" value="Nucleotide-binding domain"/>
    <property type="match status" value="1"/>
</dbReference>
<dbReference type="PIRSF" id="PIRSF000189">
    <property type="entry name" value="D-aa_oxidase"/>
    <property type="match status" value="1"/>
</dbReference>
<dbReference type="Proteomes" id="UP001142055">
    <property type="component" value="Chromosome 4"/>
</dbReference>
<dbReference type="InterPro" id="IPR023209">
    <property type="entry name" value="DAO"/>
</dbReference>
<feature type="binding site" evidence="7">
    <location>
        <begin position="59"/>
        <end position="61"/>
    </location>
    <ligand>
        <name>FAD</name>
        <dbReference type="ChEBI" id="CHEBI:57692"/>
    </ligand>
</feature>
<feature type="binding site" evidence="7">
    <location>
        <position position="237"/>
    </location>
    <ligand>
        <name>D-dopa</name>
        <dbReference type="ChEBI" id="CHEBI:149689"/>
    </ligand>
</feature>
<feature type="domain" description="FAD dependent oxidoreductase" evidence="8">
    <location>
        <begin position="16"/>
        <end position="327"/>
    </location>
</feature>
<evidence type="ECO:0000313" key="9">
    <source>
        <dbReference type="EMBL" id="KAJ6215890.1"/>
    </source>
</evidence>
<evidence type="ECO:0000256" key="7">
    <source>
        <dbReference type="PIRSR" id="PIRSR000189-1"/>
    </source>
</evidence>
<comment type="cofactor">
    <cofactor evidence="1 7">
        <name>FAD</name>
        <dbReference type="ChEBI" id="CHEBI:57692"/>
    </cofactor>
</comment>
<keyword evidence="5 7" id="KW-0274">FAD</keyword>
<dbReference type="GO" id="GO:0003884">
    <property type="term" value="F:D-amino-acid oxidase activity"/>
    <property type="evidence" value="ECO:0007669"/>
    <property type="project" value="InterPro"/>
</dbReference>
<dbReference type="PANTHER" id="PTHR11530:SF11">
    <property type="entry name" value="D-ASPARTATE OXIDASE"/>
    <property type="match status" value="1"/>
</dbReference>
<dbReference type="PANTHER" id="PTHR11530">
    <property type="entry name" value="D-AMINO ACID OXIDASE"/>
    <property type="match status" value="1"/>
</dbReference>
<dbReference type="PROSITE" id="PS00677">
    <property type="entry name" value="DAO"/>
    <property type="match status" value="1"/>
</dbReference>
<keyword evidence="6" id="KW-0560">Oxidoreductase</keyword>
<name>A0A9Q0RJ01_BLOTA</name>
<evidence type="ECO:0000256" key="1">
    <source>
        <dbReference type="ARBA" id="ARBA00001974"/>
    </source>
</evidence>
<evidence type="ECO:0000256" key="5">
    <source>
        <dbReference type="ARBA" id="ARBA00022827"/>
    </source>
</evidence>